<evidence type="ECO:0000256" key="3">
    <source>
        <dbReference type="ARBA" id="ARBA00023125"/>
    </source>
</evidence>
<dbReference type="InterPro" id="IPR000055">
    <property type="entry name" value="Restrct_endonuc_typeI_TRD"/>
</dbReference>
<dbReference type="GO" id="GO:0004519">
    <property type="term" value="F:endonuclease activity"/>
    <property type="evidence" value="ECO:0007669"/>
    <property type="project" value="UniProtKB-KW"/>
</dbReference>
<comment type="caution">
    <text evidence="5">The sequence shown here is derived from an EMBL/GenBank/DDBJ whole genome shotgun (WGS) entry which is preliminary data.</text>
</comment>
<evidence type="ECO:0000259" key="4">
    <source>
        <dbReference type="Pfam" id="PF01420"/>
    </source>
</evidence>
<dbReference type="GO" id="GO:0009307">
    <property type="term" value="P:DNA restriction-modification system"/>
    <property type="evidence" value="ECO:0007669"/>
    <property type="project" value="UniProtKB-KW"/>
</dbReference>
<accession>A0A7V3NVL2</accession>
<gene>
    <name evidence="5" type="ORF">ENV38_05750</name>
</gene>
<evidence type="ECO:0000256" key="2">
    <source>
        <dbReference type="ARBA" id="ARBA00022747"/>
    </source>
</evidence>
<dbReference type="PANTHER" id="PTHR30408">
    <property type="entry name" value="TYPE-1 RESTRICTION ENZYME ECOKI SPECIFICITY PROTEIN"/>
    <property type="match status" value="1"/>
</dbReference>
<dbReference type="InterPro" id="IPR044946">
    <property type="entry name" value="Restrct_endonuc_typeI_TRD_sf"/>
</dbReference>
<keyword evidence="5" id="KW-0378">Hydrolase</keyword>
<dbReference type="PANTHER" id="PTHR30408:SF12">
    <property type="entry name" value="TYPE I RESTRICTION ENZYME MJAVIII SPECIFICITY SUBUNIT"/>
    <property type="match status" value="1"/>
</dbReference>
<evidence type="ECO:0000256" key="1">
    <source>
        <dbReference type="ARBA" id="ARBA00010923"/>
    </source>
</evidence>
<dbReference type="GO" id="GO:0003677">
    <property type="term" value="F:DNA binding"/>
    <property type="evidence" value="ECO:0007669"/>
    <property type="project" value="UniProtKB-KW"/>
</dbReference>
<dbReference type="Gene3D" id="3.90.220.20">
    <property type="entry name" value="DNA methylase specificity domains"/>
    <property type="match status" value="2"/>
</dbReference>
<dbReference type="Gene3D" id="1.10.287.1120">
    <property type="entry name" value="Bipartite methylase S protein"/>
    <property type="match status" value="1"/>
</dbReference>
<protein>
    <submittedName>
        <fullName evidence="5">Restriction endonuclease subunit S</fullName>
    </submittedName>
</protein>
<keyword evidence="3" id="KW-0238">DNA-binding</keyword>
<dbReference type="CDD" id="cd17294">
    <property type="entry name" value="RMtype1_S_MmaC7ORF19P_TRD1-CR1_like"/>
    <property type="match status" value="1"/>
</dbReference>
<evidence type="ECO:0000313" key="5">
    <source>
        <dbReference type="EMBL" id="HGB36389.1"/>
    </source>
</evidence>
<dbReference type="AlphaFoldDB" id="A0A7V3NVL2"/>
<feature type="domain" description="Type I restriction modification DNA specificity" evidence="4">
    <location>
        <begin position="16"/>
        <end position="184"/>
    </location>
</feature>
<keyword evidence="5" id="KW-0255">Endonuclease</keyword>
<dbReference type="Pfam" id="PF01420">
    <property type="entry name" value="Methylase_S"/>
    <property type="match status" value="2"/>
</dbReference>
<dbReference type="SUPFAM" id="SSF116734">
    <property type="entry name" value="DNA methylase specificity domain"/>
    <property type="match status" value="2"/>
</dbReference>
<proteinExistence type="inferred from homology"/>
<sequence>MKKVNEFKDTEIGRIPKDWEVVRLKEVSEELFYGITAKAVDKNTGIKMLRTTDIKEYSVDYETLPFCEITERRENLTKYLLKKGELIVARAGTVGVSALIDRNFDNVIFGSYLIKIRLKSTVDSKFVHYFFQSPFYWKHLQKAQGSTLKNINLPFLKSLLIPLPPLPEQRKIAEILSTVDEAIQKVDEAIARTERLKRGLMQELLTKGIGHREFKDTEIGRIPKDWAIKKIGEICKVVTGGTPDTRHPEYFGGDIKWLKSGDIKGLYIYDTEETITKLGVENSNAKIYPAGGVAIALSGRGLTRGRTAIIKAAMACSQSVAIMIPDSEVISEFLHYNLSNRYLEIRNLTGHFDRSGLNLSIVSKIKVPIPSLREQQKIAEILSTVDKKLEFERKRREKLDRIKRGLMNDLLTGKRRVKAEAD</sequence>
<reference evidence="5" key="1">
    <citation type="journal article" date="2020" name="mSystems">
        <title>Genome- and Community-Level Interaction Insights into Carbon Utilization and Element Cycling Functions of Hydrothermarchaeota in Hydrothermal Sediment.</title>
        <authorList>
            <person name="Zhou Z."/>
            <person name="Liu Y."/>
            <person name="Xu W."/>
            <person name="Pan J."/>
            <person name="Luo Z.H."/>
            <person name="Li M."/>
        </authorList>
    </citation>
    <scope>NUCLEOTIDE SEQUENCE [LARGE SCALE GENOMIC DNA]</scope>
    <source>
        <strain evidence="5">SpSt-754</strain>
    </source>
</reference>
<feature type="domain" description="Type I restriction modification DNA specificity" evidence="4">
    <location>
        <begin position="223"/>
        <end position="400"/>
    </location>
</feature>
<comment type="similarity">
    <text evidence="1">Belongs to the type-I restriction system S methylase family.</text>
</comment>
<dbReference type="EMBL" id="DTGD01000216">
    <property type="protein sequence ID" value="HGB36389.1"/>
    <property type="molecule type" value="Genomic_DNA"/>
</dbReference>
<keyword evidence="2" id="KW-0680">Restriction system</keyword>
<keyword evidence="5" id="KW-0540">Nuclease</keyword>
<organism evidence="5">
    <name type="scientific">candidate division WOR-3 bacterium</name>
    <dbReference type="NCBI Taxonomy" id="2052148"/>
    <lineage>
        <taxon>Bacteria</taxon>
        <taxon>Bacteria division WOR-3</taxon>
    </lineage>
</organism>
<dbReference type="CDD" id="cd17521">
    <property type="entry name" value="RMtype1_S_Sau13435ORF2165P_TRD2-CR2_like"/>
    <property type="match status" value="1"/>
</dbReference>
<name>A0A7V3NVL2_UNCW3</name>
<dbReference type="InterPro" id="IPR052021">
    <property type="entry name" value="Type-I_RS_S_subunit"/>
</dbReference>